<dbReference type="Proteomes" id="UP000233551">
    <property type="component" value="Unassembled WGS sequence"/>
</dbReference>
<evidence type="ECO:0000259" key="1">
    <source>
        <dbReference type="Pfam" id="PF13456"/>
    </source>
</evidence>
<dbReference type="GO" id="GO:0003676">
    <property type="term" value="F:nucleic acid binding"/>
    <property type="evidence" value="ECO:0007669"/>
    <property type="project" value="InterPro"/>
</dbReference>
<evidence type="ECO:0000313" key="3">
    <source>
        <dbReference type="Proteomes" id="UP000233551"/>
    </source>
</evidence>
<sequence>EQAIAEHLAKFPIEDSTPINPNFLDEGILQVDGEEDKLEWKMYFDGAINSTGSGIGAVLISPDGRYYLVAAKIDFPCTNNVSEYEACILGLQVVIDFK</sequence>
<keyword evidence="3" id="KW-1185">Reference proteome</keyword>
<reference evidence="2 3" key="1">
    <citation type="submission" date="2017-11" db="EMBL/GenBank/DDBJ databases">
        <title>De-novo sequencing of pomegranate (Punica granatum L.) genome.</title>
        <authorList>
            <person name="Akparov Z."/>
            <person name="Amiraslanov A."/>
            <person name="Hajiyeva S."/>
            <person name="Abbasov M."/>
            <person name="Kaur K."/>
            <person name="Hamwieh A."/>
            <person name="Solovyev V."/>
            <person name="Salamov A."/>
            <person name="Braich B."/>
            <person name="Kosarev P."/>
            <person name="Mahmoud A."/>
            <person name="Hajiyev E."/>
            <person name="Babayeva S."/>
            <person name="Izzatullayeva V."/>
            <person name="Mammadov A."/>
            <person name="Mammadov A."/>
            <person name="Sharifova S."/>
            <person name="Ojaghi J."/>
            <person name="Eynullazada K."/>
            <person name="Bayramov B."/>
            <person name="Abdulazimova A."/>
            <person name="Shahmuradov I."/>
        </authorList>
    </citation>
    <scope>NUCLEOTIDE SEQUENCE [LARGE SCALE GENOMIC DNA]</scope>
    <source>
        <strain evidence="3">cv. AG2017</strain>
        <tissue evidence="2">Leaf</tissue>
    </source>
</reference>
<feature type="non-terminal residue" evidence="2">
    <location>
        <position position="1"/>
    </location>
</feature>
<dbReference type="PANTHER" id="PTHR48475">
    <property type="entry name" value="RIBONUCLEASE H"/>
    <property type="match status" value="1"/>
</dbReference>
<dbReference type="Pfam" id="PF13456">
    <property type="entry name" value="RVT_3"/>
    <property type="match status" value="1"/>
</dbReference>
<dbReference type="InterPro" id="IPR012337">
    <property type="entry name" value="RNaseH-like_sf"/>
</dbReference>
<dbReference type="GO" id="GO:0004523">
    <property type="term" value="F:RNA-DNA hybrid ribonuclease activity"/>
    <property type="evidence" value="ECO:0007669"/>
    <property type="project" value="InterPro"/>
</dbReference>
<organism evidence="2 3">
    <name type="scientific">Punica granatum</name>
    <name type="common">Pomegranate</name>
    <dbReference type="NCBI Taxonomy" id="22663"/>
    <lineage>
        <taxon>Eukaryota</taxon>
        <taxon>Viridiplantae</taxon>
        <taxon>Streptophyta</taxon>
        <taxon>Embryophyta</taxon>
        <taxon>Tracheophyta</taxon>
        <taxon>Spermatophyta</taxon>
        <taxon>Magnoliopsida</taxon>
        <taxon>eudicotyledons</taxon>
        <taxon>Gunneridae</taxon>
        <taxon>Pentapetalae</taxon>
        <taxon>rosids</taxon>
        <taxon>malvids</taxon>
        <taxon>Myrtales</taxon>
        <taxon>Lythraceae</taxon>
        <taxon>Punica</taxon>
    </lineage>
</organism>
<proteinExistence type="predicted"/>
<dbReference type="SUPFAM" id="SSF53098">
    <property type="entry name" value="Ribonuclease H-like"/>
    <property type="match status" value="1"/>
</dbReference>
<accession>A0A2I0KKX2</accession>
<dbReference type="InterPro" id="IPR036397">
    <property type="entry name" value="RNaseH_sf"/>
</dbReference>
<gene>
    <name evidence="2" type="ORF">CRG98_011145</name>
</gene>
<dbReference type="EMBL" id="PGOL01000554">
    <property type="protein sequence ID" value="PKI68456.1"/>
    <property type="molecule type" value="Genomic_DNA"/>
</dbReference>
<dbReference type="AlphaFoldDB" id="A0A2I0KKX2"/>
<evidence type="ECO:0000313" key="2">
    <source>
        <dbReference type="EMBL" id="PKI68456.1"/>
    </source>
</evidence>
<dbReference type="InterPro" id="IPR002156">
    <property type="entry name" value="RNaseH_domain"/>
</dbReference>
<comment type="caution">
    <text evidence="2">The sequence shown here is derived from an EMBL/GenBank/DDBJ whole genome shotgun (WGS) entry which is preliminary data.</text>
</comment>
<name>A0A2I0KKX2_PUNGR</name>
<feature type="non-terminal residue" evidence="2">
    <location>
        <position position="98"/>
    </location>
</feature>
<dbReference type="Gene3D" id="3.30.420.10">
    <property type="entry name" value="Ribonuclease H-like superfamily/Ribonuclease H"/>
    <property type="match status" value="1"/>
</dbReference>
<feature type="domain" description="RNase H type-1" evidence="1">
    <location>
        <begin position="44"/>
        <end position="96"/>
    </location>
</feature>
<protein>
    <recommendedName>
        <fullName evidence="1">RNase H type-1 domain-containing protein</fullName>
    </recommendedName>
</protein>
<dbReference type="PANTHER" id="PTHR48475:SF1">
    <property type="entry name" value="RNASE H TYPE-1 DOMAIN-CONTAINING PROTEIN"/>
    <property type="match status" value="1"/>
</dbReference>